<keyword evidence="5" id="KW-1185">Reference proteome</keyword>
<evidence type="ECO:0000313" key="5">
    <source>
        <dbReference type="Proteomes" id="UP000239485"/>
    </source>
</evidence>
<dbReference type="OrthoDB" id="23692at2"/>
<proteinExistence type="predicted"/>
<keyword evidence="2" id="KW-0472">Membrane</keyword>
<feature type="transmembrane region" description="Helical" evidence="2">
    <location>
        <begin position="61"/>
        <end position="82"/>
    </location>
</feature>
<sequence length="450" mass="49063">MVESRMMFLGRRARRADAGGDGTAQGGAGERCGEERDVRTWWTWLLDVQHPDLDVRRRGRILVLLCAATVAVLPAIALTLALTVEQWRLAWCILAVLGATYAGALAAARRGRLAVAVCILLVMFLLAVLAGALAQGEAATHPLFMPMFVLIGGLVLRRRALLPVLAGAAVATWTLPLAVGGRTDGVDYQELVTFSSIVAGYAALIALVNNSVMARAFAEADGERRRAEELAAALQEANTDLEARVEERTTALSAALQRYEALAEQLAELSTQDHLTGLHNRRRLDSEIDRLHREHHDTTHDTTHDDDSEVCLAVADLDDFKRINDTHGHHVGDTVLRRVAEILRRHATPTDIPARMGGEEFVLLMPATTTTEARTRCEHIRRDVAALDFDDTVPGLRVTLSIGLATTTTAATATWQQRDDLLHHADALLYDAKRAGKNRVTTAHLHTVAG</sequence>
<dbReference type="AlphaFoldDB" id="A0A2S6IUX4"/>
<feature type="domain" description="GGDEF" evidence="3">
    <location>
        <begin position="308"/>
        <end position="445"/>
    </location>
</feature>
<dbReference type="EMBL" id="PTJD01000002">
    <property type="protein sequence ID" value="PPK98075.1"/>
    <property type="molecule type" value="Genomic_DNA"/>
</dbReference>
<dbReference type="RefSeq" id="WP_146099410.1">
    <property type="nucleotide sequence ID" value="NZ_PTJD01000002.1"/>
</dbReference>
<dbReference type="InterPro" id="IPR043128">
    <property type="entry name" value="Rev_trsase/Diguanyl_cyclase"/>
</dbReference>
<keyword evidence="2" id="KW-0812">Transmembrane</keyword>
<feature type="transmembrane region" description="Helical" evidence="2">
    <location>
        <begin position="88"/>
        <end position="106"/>
    </location>
</feature>
<gene>
    <name evidence="4" type="ORF">CLV92_102228</name>
</gene>
<evidence type="ECO:0000256" key="2">
    <source>
        <dbReference type="SAM" id="Phobius"/>
    </source>
</evidence>
<dbReference type="SMART" id="SM00267">
    <property type="entry name" value="GGDEF"/>
    <property type="match status" value="1"/>
</dbReference>
<evidence type="ECO:0000259" key="3">
    <source>
        <dbReference type="PROSITE" id="PS50887"/>
    </source>
</evidence>
<dbReference type="InterPro" id="IPR029787">
    <property type="entry name" value="Nucleotide_cyclase"/>
</dbReference>
<feature type="coiled-coil region" evidence="1">
    <location>
        <begin position="217"/>
        <end position="272"/>
    </location>
</feature>
<organism evidence="4 5">
    <name type="scientific">Kineococcus xinjiangensis</name>
    <dbReference type="NCBI Taxonomy" id="512762"/>
    <lineage>
        <taxon>Bacteria</taxon>
        <taxon>Bacillati</taxon>
        <taxon>Actinomycetota</taxon>
        <taxon>Actinomycetes</taxon>
        <taxon>Kineosporiales</taxon>
        <taxon>Kineosporiaceae</taxon>
        <taxon>Kineococcus</taxon>
    </lineage>
</organism>
<dbReference type="InterPro" id="IPR000160">
    <property type="entry name" value="GGDEF_dom"/>
</dbReference>
<feature type="transmembrane region" description="Helical" evidence="2">
    <location>
        <begin position="191"/>
        <end position="208"/>
    </location>
</feature>
<feature type="transmembrane region" description="Helical" evidence="2">
    <location>
        <begin position="161"/>
        <end position="179"/>
    </location>
</feature>
<accession>A0A2S6IUX4</accession>
<feature type="transmembrane region" description="Helical" evidence="2">
    <location>
        <begin position="139"/>
        <end position="156"/>
    </location>
</feature>
<dbReference type="Gene3D" id="3.30.70.270">
    <property type="match status" value="1"/>
</dbReference>
<dbReference type="PROSITE" id="PS50887">
    <property type="entry name" value="GGDEF"/>
    <property type="match status" value="1"/>
</dbReference>
<evidence type="ECO:0000256" key="1">
    <source>
        <dbReference type="SAM" id="Coils"/>
    </source>
</evidence>
<dbReference type="SUPFAM" id="SSF55073">
    <property type="entry name" value="Nucleotide cyclase"/>
    <property type="match status" value="1"/>
</dbReference>
<dbReference type="PANTHER" id="PTHR45138:SF9">
    <property type="entry name" value="DIGUANYLATE CYCLASE DGCM-RELATED"/>
    <property type="match status" value="1"/>
</dbReference>
<dbReference type="PANTHER" id="PTHR45138">
    <property type="entry name" value="REGULATORY COMPONENTS OF SENSORY TRANSDUCTION SYSTEM"/>
    <property type="match status" value="1"/>
</dbReference>
<dbReference type="NCBIfam" id="TIGR00254">
    <property type="entry name" value="GGDEF"/>
    <property type="match status" value="1"/>
</dbReference>
<dbReference type="FunFam" id="3.30.70.270:FF:000001">
    <property type="entry name" value="Diguanylate cyclase domain protein"/>
    <property type="match status" value="1"/>
</dbReference>
<dbReference type="InterPro" id="IPR050469">
    <property type="entry name" value="Diguanylate_Cyclase"/>
</dbReference>
<evidence type="ECO:0000313" key="4">
    <source>
        <dbReference type="EMBL" id="PPK98075.1"/>
    </source>
</evidence>
<keyword evidence="2" id="KW-1133">Transmembrane helix</keyword>
<name>A0A2S6IUX4_9ACTN</name>
<reference evidence="4 5" key="1">
    <citation type="submission" date="2018-02" db="EMBL/GenBank/DDBJ databases">
        <title>Genomic Encyclopedia of Archaeal and Bacterial Type Strains, Phase II (KMG-II): from individual species to whole genera.</title>
        <authorList>
            <person name="Goeker M."/>
        </authorList>
    </citation>
    <scope>NUCLEOTIDE SEQUENCE [LARGE SCALE GENOMIC DNA]</scope>
    <source>
        <strain evidence="4 5">DSM 22857</strain>
    </source>
</reference>
<dbReference type="Pfam" id="PF00990">
    <property type="entry name" value="GGDEF"/>
    <property type="match status" value="1"/>
</dbReference>
<keyword evidence="1" id="KW-0175">Coiled coil</keyword>
<dbReference type="GO" id="GO:0052621">
    <property type="term" value="F:diguanylate cyclase activity"/>
    <property type="evidence" value="ECO:0007669"/>
    <property type="project" value="TreeGrafter"/>
</dbReference>
<dbReference type="CDD" id="cd01949">
    <property type="entry name" value="GGDEF"/>
    <property type="match status" value="1"/>
</dbReference>
<comment type="caution">
    <text evidence="4">The sequence shown here is derived from an EMBL/GenBank/DDBJ whole genome shotgun (WGS) entry which is preliminary data.</text>
</comment>
<protein>
    <submittedName>
        <fullName evidence="4">Diguanylate cyclase (GGDEF)-like protein</fullName>
    </submittedName>
</protein>
<dbReference type="Proteomes" id="UP000239485">
    <property type="component" value="Unassembled WGS sequence"/>
</dbReference>
<feature type="transmembrane region" description="Helical" evidence="2">
    <location>
        <begin position="113"/>
        <end position="133"/>
    </location>
</feature>